<dbReference type="Proteomes" id="UP001243420">
    <property type="component" value="Chromosome"/>
</dbReference>
<proteinExistence type="predicted"/>
<accession>A0ABY8LBL8</accession>
<keyword evidence="2" id="KW-1185">Reference proteome</keyword>
<dbReference type="SUPFAM" id="SSF48371">
    <property type="entry name" value="ARM repeat"/>
    <property type="match status" value="1"/>
</dbReference>
<gene>
    <name evidence="1" type="ORF">P8627_11075</name>
</gene>
<dbReference type="RefSeq" id="WP_279964158.1">
    <property type="nucleotide sequence ID" value="NZ_CP122537.1"/>
</dbReference>
<organism evidence="1 2">
    <name type="scientific">Jannaschia ovalis</name>
    <dbReference type="NCBI Taxonomy" id="3038773"/>
    <lineage>
        <taxon>Bacteria</taxon>
        <taxon>Pseudomonadati</taxon>
        <taxon>Pseudomonadota</taxon>
        <taxon>Alphaproteobacteria</taxon>
        <taxon>Rhodobacterales</taxon>
        <taxon>Roseobacteraceae</taxon>
        <taxon>Jannaschia</taxon>
    </lineage>
</organism>
<name>A0ABY8LBL8_9RHOB</name>
<dbReference type="InterPro" id="IPR016024">
    <property type="entry name" value="ARM-type_fold"/>
</dbReference>
<protein>
    <submittedName>
        <fullName evidence="1">DNA alkylation repair protein</fullName>
    </submittedName>
</protein>
<evidence type="ECO:0000313" key="2">
    <source>
        <dbReference type="Proteomes" id="UP001243420"/>
    </source>
</evidence>
<reference evidence="1 2" key="1">
    <citation type="submission" date="2023-04" db="EMBL/GenBank/DDBJ databases">
        <title>Jannaschia ovalis sp. nov., a marine bacterium isolated from sea tidal flat.</title>
        <authorList>
            <person name="Kwon D.Y."/>
            <person name="Kim J.-J."/>
        </authorList>
    </citation>
    <scope>NUCLEOTIDE SEQUENCE [LARGE SCALE GENOMIC DNA]</scope>
    <source>
        <strain evidence="1 2">GRR-S6-38</strain>
    </source>
</reference>
<dbReference type="EMBL" id="CP122537">
    <property type="protein sequence ID" value="WGH77578.1"/>
    <property type="molecule type" value="Genomic_DNA"/>
</dbReference>
<evidence type="ECO:0000313" key="1">
    <source>
        <dbReference type="EMBL" id="WGH77578.1"/>
    </source>
</evidence>
<dbReference type="Pfam" id="PF08713">
    <property type="entry name" value="DNA_alkylation"/>
    <property type="match status" value="1"/>
</dbReference>
<dbReference type="CDD" id="cd06561">
    <property type="entry name" value="AlkD_like"/>
    <property type="match status" value="1"/>
</dbReference>
<sequence length="215" mass="23897">MSDVIDATPRPEDVLDRLREAGDPARAARDRAANRTARETLGVAPETLRALSDEIRARTDVDRRVLLADALWRSELFDARMLALRLLTQARIRPDHGPWALLERWVHGFDCRAIADAGAAAIARRLQADPARLEVVADWTGAANVWTRRTALAATAPWAKMNHPSEADLAIRERVLGWAAAMRDDKRPVIAQAVASWLRDLARHDPERAAAFRAA</sequence>
<dbReference type="Gene3D" id="1.25.10.90">
    <property type="match status" value="1"/>
</dbReference>
<dbReference type="InterPro" id="IPR014825">
    <property type="entry name" value="DNA_alkylation"/>
</dbReference>